<reference evidence="1 2" key="1">
    <citation type="submission" date="2015-07" db="EMBL/GenBank/DDBJ databases">
        <title>The genome of Melipona quadrifasciata.</title>
        <authorList>
            <person name="Pan H."/>
            <person name="Kapheim K."/>
        </authorList>
    </citation>
    <scope>NUCLEOTIDE SEQUENCE [LARGE SCALE GENOMIC DNA]</scope>
    <source>
        <strain evidence="1">0111107301</strain>
        <tissue evidence="1">Whole body</tissue>
    </source>
</reference>
<evidence type="ECO:0000313" key="2">
    <source>
        <dbReference type="Proteomes" id="UP000053105"/>
    </source>
</evidence>
<protein>
    <submittedName>
        <fullName evidence="1">Uncharacterized protein</fullName>
    </submittedName>
</protein>
<dbReference type="EMBL" id="KQ435724">
    <property type="protein sequence ID" value="KOX78309.1"/>
    <property type="molecule type" value="Genomic_DNA"/>
</dbReference>
<organism evidence="1 2">
    <name type="scientific">Melipona quadrifasciata</name>
    <dbReference type="NCBI Taxonomy" id="166423"/>
    <lineage>
        <taxon>Eukaryota</taxon>
        <taxon>Metazoa</taxon>
        <taxon>Ecdysozoa</taxon>
        <taxon>Arthropoda</taxon>
        <taxon>Hexapoda</taxon>
        <taxon>Insecta</taxon>
        <taxon>Pterygota</taxon>
        <taxon>Neoptera</taxon>
        <taxon>Endopterygota</taxon>
        <taxon>Hymenoptera</taxon>
        <taxon>Apocrita</taxon>
        <taxon>Aculeata</taxon>
        <taxon>Apoidea</taxon>
        <taxon>Anthophila</taxon>
        <taxon>Apidae</taxon>
        <taxon>Melipona</taxon>
    </lineage>
</organism>
<accession>A0A0M9A8Z0</accession>
<proteinExistence type="predicted"/>
<dbReference type="AlphaFoldDB" id="A0A0M9A8Z0"/>
<name>A0A0M9A8Z0_9HYME</name>
<dbReference type="Proteomes" id="UP000053105">
    <property type="component" value="Unassembled WGS sequence"/>
</dbReference>
<sequence>MGDKRRKPRAKRAIASKSTHHEEFARQVTAIVDATVHDYELIHSGLILDARIVQGRVQHDDGEAEHVTGVRVGEYVRVQLAVPLREAFHHTVFFLLEDVEDIEKKSSLEITRSARADCSETEAVLFYGEPTLITECLISKTSDFDQSLPTSDTPISITNFFPKPITHPAPPKQLASPSSTTNLRLEQTKQNLESGITFNSYIRSTISSTVIQDKKKKKQLKETREQAFISYQDEQAWNITGRFYNQYEKEMSVYTLSHPMRKKEHRDQTEIDSLALALLRRLTNDLVTTRFRFIGRLLAQISRPKNTVESGFIRDLLLKEQKRKEDISCQYRTLVNFVFKHYKTTMYYYSSIAILYYSSNTTHVIMVVLYSIFYSTVVSSFNCELFNLTLNNHREDPTYNDKSMERSFPSNRSAVFVLSATMYLNETHVATKLVQCGSTVQIEPKRAEFSRWNSLVVSSAIVVETIIQLYHFHPSSSALINDM</sequence>
<evidence type="ECO:0000313" key="1">
    <source>
        <dbReference type="EMBL" id="KOX78309.1"/>
    </source>
</evidence>
<keyword evidence="2" id="KW-1185">Reference proteome</keyword>
<gene>
    <name evidence="1" type="ORF">WN51_07715</name>
</gene>